<dbReference type="GO" id="GO:0005840">
    <property type="term" value="C:ribosome"/>
    <property type="evidence" value="ECO:0007669"/>
    <property type="project" value="UniProtKB-KW"/>
</dbReference>
<proteinExistence type="inferred from homology"/>
<keyword evidence="2 6" id="KW-0699">rRNA-binding</keyword>
<sequence>MTARDIIKRPVVTEASMNAMDDRKYTFDVAQDANKVAVRKAIEEIFGVKVLKVNIMNVHPKKKRVGRYEGYTNRRRKAIVTLTADSEPIKIFED</sequence>
<dbReference type="Proteomes" id="UP001597267">
    <property type="component" value="Unassembled WGS sequence"/>
</dbReference>
<dbReference type="Pfam" id="PF00276">
    <property type="entry name" value="Ribosomal_L23"/>
    <property type="match status" value="1"/>
</dbReference>
<keyword evidence="3 6" id="KW-0694">RNA-binding</keyword>
<evidence type="ECO:0000256" key="3">
    <source>
        <dbReference type="ARBA" id="ARBA00022884"/>
    </source>
</evidence>
<evidence type="ECO:0000313" key="8">
    <source>
        <dbReference type="EMBL" id="MFD1673038.1"/>
    </source>
</evidence>
<dbReference type="InterPro" id="IPR001014">
    <property type="entry name" value="Ribosomal_uL23_CS"/>
</dbReference>
<dbReference type="Gene3D" id="3.30.70.330">
    <property type="match status" value="1"/>
</dbReference>
<protein>
    <recommendedName>
        <fullName evidence="6">Large ribosomal subunit protein uL23</fullName>
    </recommendedName>
</protein>
<evidence type="ECO:0000256" key="1">
    <source>
        <dbReference type="ARBA" id="ARBA00006700"/>
    </source>
</evidence>
<comment type="similarity">
    <text evidence="1 6 7">Belongs to the universal ribosomal protein uL23 family.</text>
</comment>
<comment type="subunit">
    <text evidence="6">Part of the 50S ribosomal subunit. Contacts protein L29, and trigger factor when it is bound to the ribosome.</text>
</comment>
<comment type="caution">
    <text evidence="8">The sequence shown here is derived from an EMBL/GenBank/DDBJ whole genome shotgun (WGS) entry which is preliminary data.</text>
</comment>
<dbReference type="PANTHER" id="PTHR11620">
    <property type="entry name" value="60S RIBOSOMAL PROTEIN L23A"/>
    <property type="match status" value="1"/>
</dbReference>
<evidence type="ECO:0000313" key="9">
    <source>
        <dbReference type="Proteomes" id="UP001597267"/>
    </source>
</evidence>
<accession>A0ABW4JBJ3</accession>
<dbReference type="InterPro" id="IPR012677">
    <property type="entry name" value="Nucleotide-bd_a/b_plait_sf"/>
</dbReference>
<dbReference type="SUPFAM" id="SSF54189">
    <property type="entry name" value="Ribosomal proteins S24e, L23 and L15e"/>
    <property type="match status" value="1"/>
</dbReference>
<dbReference type="HAMAP" id="MF_01369_B">
    <property type="entry name" value="Ribosomal_uL23_B"/>
    <property type="match status" value="1"/>
</dbReference>
<evidence type="ECO:0000256" key="2">
    <source>
        <dbReference type="ARBA" id="ARBA00022730"/>
    </source>
</evidence>
<comment type="function">
    <text evidence="6">One of the early assembly proteins it binds 23S rRNA. One of the proteins that surrounds the polypeptide exit tunnel on the outside of the ribosome. Forms the main docking site for trigger factor binding to the ribosome.</text>
</comment>
<organism evidence="8 9">
    <name type="scientific">Agrilactobacillus yilanensis</name>
    <dbReference type="NCBI Taxonomy" id="2485997"/>
    <lineage>
        <taxon>Bacteria</taxon>
        <taxon>Bacillati</taxon>
        <taxon>Bacillota</taxon>
        <taxon>Bacilli</taxon>
        <taxon>Lactobacillales</taxon>
        <taxon>Lactobacillaceae</taxon>
        <taxon>Agrilactobacillus</taxon>
    </lineage>
</organism>
<dbReference type="PROSITE" id="PS00050">
    <property type="entry name" value="RIBOSOMAL_L23"/>
    <property type="match status" value="1"/>
</dbReference>
<evidence type="ECO:0000256" key="7">
    <source>
        <dbReference type="RuleBase" id="RU003934"/>
    </source>
</evidence>
<evidence type="ECO:0000256" key="6">
    <source>
        <dbReference type="HAMAP-Rule" id="MF_01369"/>
    </source>
</evidence>
<keyword evidence="9" id="KW-1185">Reference proteome</keyword>
<dbReference type="NCBIfam" id="NF004363">
    <property type="entry name" value="PRK05738.2-4"/>
    <property type="match status" value="1"/>
</dbReference>
<gene>
    <name evidence="6 8" type="primary">rplW</name>
    <name evidence="8" type="ORF">ACFQ5M_13320</name>
</gene>
<dbReference type="EMBL" id="JBHTOP010000029">
    <property type="protein sequence ID" value="MFD1673038.1"/>
    <property type="molecule type" value="Genomic_DNA"/>
</dbReference>
<reference evidence="9" key="1">
    <citation type="journal article" date="2019" name="Int. J. Syst. Evol. Microbiol.">
        <title>The Global Catalogue of Microorganisms (GCM) 10K type strain sequencing project: providing services to taxonomists for standard genome sequencing and annotation.</title>
        <authorList>
            <consortium name="The Broad Institute Genomics Platform"/>
            <consortium name="The Broad Institute Genome Sequencing Center for Infectious Disease"/>
            <person name="Wu L."/>
            <person name="Ma J."/>
        </authorList>
    </citation>
    <scope>NUCLEOTIDE SEQUENCE [LARGE SCALE GENOMIC DNA]</scope>
    <source>
        <strain evidence="9">CCM 8896</strain>
    </source>
</reference>
<dbReference type="InterPro" id="IPR013025">
    <property type="entry name" value="Ribosomal_uL23-like"/>
</dbReference>
<evidence type="ECO:0000256" key="5">
    <source>
        <dbReference type="ARBA" id="ARBA00023274"/>
    </source>
</evidence>
<dbReference type="RefSeq" id="WP_125715566.1">
    <property type="nucleotide sequence ID" value="NZ_JBHTOP010000029.1"/>
</dbReference>
<keyword evidence="5 6" id="KW-0687">Ribonucleoprotein</keyword>
<keyword evidence="4 6" id="KW-0689">Ribosomal protein</keyword>
<name>A0ABW4JBJ3_9LACO</name>
<evidence type="ECO:0000256" key="4">
    <source>
        <dbReference type="ARBA" id="ARBA00022980"/>
    </source>
</evidence>
<dbReference type="InterPro" id="IPR012678">
    <property type="entry name" value="Ribosomal_uL23/eL15/eS24_sf"/>
</dbReference>